<comment type="caution">
    <text evidence="1">The sequence shown here is derived from an EMBL/GenBank/DDBJ whole genome shotgun (WGS) entry which is preliminary data.</text>
</comment>
<protein>
    <submittedName>
        <fullName evidence="1">Uncharacterized protein</fullName>
    </submittedName>
</protein>
<organism evidence="1 2">
    <name type="scientific">Tsuneonella deserti</name>
    <dbReference type="NCBI Taxonomy" id="2035528"/>
    <lineage>
        <taxon>Bacteria</taxon>
        <taxon>Pseudomonadati</taxon>
        <taxon>Pseudomonadota</taxon>
        <taxon>Alphaproteobacteria</taxon>
        <taxon>Sphingomonadales</taxon>
        <taxon>Erythrobacteraceae</taxon>
        <taxon>Tsuneonella</taxon>
    </lineage>
</organism>
<keyword evidence="2" id="KW-1185">Reference proteome</keyword>
<gene>
    <name evidence="1" type="ORF">GCM10011515_16750</name>
</gene>
<sequence length="113" mass="12163">MSFPVDALQQAAQRHIVTGETILHHQVEDDEYIAVTDRRIVRVKVGSILGERSESVPLGAITTMSTTVKKGKVGGIQLAVPGRTMGEIMLSGDDLSSVMRAIVSAMPRYEGAQ</sequence>
<name>A0ABQ1SA61_9SPHN</name>
<proteinExistence type="predicted"/>
<accession>A0ABQ1SA61</accession>
<dbReference type="RefSeq" id="WP_188644710.1">
    <property type="nucleotide sequence ID" value="NZ_BMKL01000001.1"/>
</dbReference>
<dbReference type="Proteomes" id="UP000619041">
    <property type="component" value="Unassembled WGS sequence"/>
</dbReference>
<reference evidence="2" key="1">
    <citation type="journal article" date="2019" name="Int. J. Syst. Evol. Microbiol.">
        <title>The Global Catalogue of Microorganisms (GCM) 10K type strain sequencing project: providing services to taxonomists for standard genome sequencing and annotation.</title>
        <authorList>
            <consortium name="The Broad Institute Genomics Platform"/>
            <consortium name="The Broad Institute Genome Sequencing Center for Infectious Disease"/>
            <person name="Wu L."/>
            <person name="Ma J."/>
        </authorList>
    </citation>
    <scope>NUCLEOTIDE SEQUENCE [LARGE SCALE GENOMIC DNA]</scope>
    <source>
        <strain evidence="2">CGMCC 1.15959</strain>
    </source>
</reference>
<dbReference type="EMBL" id="BMKL01000001">
    <property type="protein sequence ID" value="GGD97631.1"/>
    <property type="molecule type" value="Genomic_DNA"/>
</dbReference>
<evidence type="ECO:0000313" key="2">
    <source>
        <dbReference type="Proteomes" id="UP000619041"/>
    </source>
</evidence>
<evidence type="ECO:0000313" key="1">
    <source>
        <dbReference type="EMBL" id="GGD97631.1"/>
    </source>
</evidence>